<dbReference type="RefSeq" id="WP_189112126.1">
    <property type="nucleotide sequence ID" value="NZ_BMQC01000001.1"/>
</dbReference>
<dbReference type="Proteomes" id="UP000662200">
    <property type="component" value="Unassembled WGS sequence"/>
</dbReference>
<evidence type="ECO:0000259" key="1">
    <source>
        <dbReference type="PROSITE" id="PS51186"/>
    </source>
</evidence>
<dbReference type="GO" id="GO:0016747">
    <property type="term" value="F:acyltransferase activity, transferring groups other than amino-acyl groups"/>
    <property type="evidence" value="ECO:0007669"/>
    <property type="project" value="InterPro"/>
</dbReference>
<accession>A0A8J3BLB0</accession>
<sequence length="186" mass="20947">MVMVTTLRTPRLVVRPYGAADRAHVLDIQSREDVTRYLPFGPRDEAEAAAQWERKVRQGHQFADEGDALELAVTLPEGTYLGEVLLFYRSREHRGAELGYMFLPEHGGRGYATEAAAALLDLAFGEAGIHRVYARMYGGNAPSARVLERLGMRREAHLVANERHRGEWSDEVIYAILAEEWAAKRP</sequence>
<evidence type="ECO:0000313" key="2">
    <source>
        <dbReference type="EMBL" id="GGK12067.1"/>
    </source>
</evidence>
<organism evidence="2 3">
    <name type="scientific">Pilimelia terevasa</name>
    <dbReference type="NCBI Taxonomy" id="53372"/>
    <lineage>
        <taxon>Bacteria</taxon>
        <taxon>Bacillati</taxon>
        <taxon>Actinomycetota</taxon>
        <taxon>Actinomycetes</taxon>
        <taxon>Micromonosporales</taxon>
        <taxon>Micromonosporaceae</taxon>
        <taxon>Pilimelia</taxon>
    </lineage>
</organism>
<dbReference type="EMBL" id="BMQC01000001">
    <property type="protein sequence ID" value="GGK12067.1"/>
    <property type="molecule type" value="Genomic_DNA"/>
</dbReference>
<dbReference type="Pfam" id="PF13302">
    <property type="entry name" value="Acetyltransf_3"/>
    <property type="match status" value="1"/>
</dbReference>
<dbReference type="PANTHER" id="PTHR43792:SF1">
    <property type="entry name" value="N-ACETYLTRANSFERASE DOMAIN-CONTAINING PROTEIN"/>
    <property type="match status" value="1"/>
</dbReference>
<gene>
    <name evidence="2" type="ORF">GCM10010124_00820</name>
</gene>
<dbReference type="InterPro" id="IPR051531">
    <property type="entry name" value="N-acetyltransferase"/>
</dbReference>
<reference evidence="2" key="2">
    <citation type="submission" date="2020-09" db="EMBL/GenBank/DDBJ databases">
        <authorList>
            <person name="Sun Q."/>
            <person name="Ohkuma M."/>
        </authorList>
    </citation>
    <scope>NUCLEOTIDE SEQUENCE</scope>
    <source>
        <strain evidence="2">JCM 3091</strain>
    </source>
</reference>
<dbReference type="Gene3D" id="3.40.630.30">
    <property type="match status" value="1"/>
</dbReference>
<evidence type="ECO:0000313" key="3">
    <source>
        <dbReference type="Proteomes" id="UP000662200"/>
    </source>
</evidence>
<dbReference type="InterPro" id="IPR016181">
    <property type="entry name" value="Acyl_CoA_acyltransferase"/>
</dbReference>
<reference evidence="2" key="1">
    <citation type="journal article" date="2014" name="Int. J. Syst. Evol. Microbiol.">
        <title>Complete genome sequence of Corynebacterium casei LMG S-19264T (=DSM 44701T), isolated from a smear-ripened cheese.</title>
        <authorList>
            <consortium name="US DOE Joint Genome Institute (JGI-PGF)"/>
            <person name="Walter F."/>
            <person name="Albersmeier A."/>
            <person name="Kalinowski J."/>
            <person name="Ruckert C."/>
        </authorList>
    </citation>
    <scope>NUCLEOTIDE SEQUENCE</scope>
    <source>
        <strain evidence="2">JCM 3091</strain>
    </source>
</reference>
<dbReference type="SUPFAM" id="SSF55729">
    <property type="entry name" value="Acyl-CoA N-acyltransferases (Nat)"/>
    <property type="match status" value="1"/>
</dbReference>
<dbReference type="PROSITE" id="PS51186">
    <property type="entry name" value="GNAT"/>
    <property type="match status" value="1"/>
</dbReference>
<protein>
    <submittedName>
        <fullName evidence="2">N-acetyltransferase</fullName>
    </submittedName>
</protein>
<dbReference type="AlphaFoldDB" id="A0A8J3BLB0"/>
<name>A0A8J3BLB0_9ACTN</name>
<dbReference type="PANTHER" id="PTHR43792">
    <property type="entry name" value="GNAT FAMILY, PUTATIVE (AFU_ORTHOLOGUE AFUA_3G00765)-RELATED-RELATED"/>
    <property type="match status" value="1"/>
</dbReference>
<dbReference type="InterPro" id="IPR000182">
    <property type="entry name" value="GNAT_dom"/>
</dbReference>
<proteinExistence type="predicted"/>
<comment type="caution">
    <text evidence="2">The sequence shown here is derived from an EMBL/GenBank/DDBJ whole genome shotgun (WGS) entry which is preliminary data.</text>
</comment>
<keyword evidence="3" id="KW-1185">Reference proteome</keyword>
<feature type="domain" description="N-acetyltransferase" evidence="1">
    <location>
        <begin position="12"/>
        <end position="179"/>
    </location>
</feature>